<dbReference type="InterPro" id="IPR036271">
    <property type="entry name" value="Tet_transcr_reg_TetR-rel_C_sf"/>
</dbReference>
<dbReference type="AlphaFoldDB" id="A0A081BQV3"/>
<dbReference type="Gene3D" id="1.10.357.10">
    <property type="entry name" value="Tetracycline Repressor, domain 2"/>
    <property type="match status" value="1"/>
</dbReference>
<dbReference type="EMBL" id="DF820460">
    <property type="protein sequence ID" value="GAK53784.1"/>
    <property type="molecule type" value="Genomic_DNA"/>
</dbReference>
<evidence type="ECO:0000256" key="1">
    <source>
        <dbReference type="ARBA" id="ARBA00023125"/>
    </source>
</evidence>
<dbReference type="STRING" id="1499966.U14_05058"/>
<dbReference type="Pfam" id="PF22604">
    <property type="entry name" value="TetR_HI_0893_C"/>
    <property type="match status" value="1"/>
</dbReference>
<dbReference type="InterPro" id="IPR001647">
    <property type="entry name" value="HTH_TetR"/>
</dbReference>
<name>A0A081BQV3_9BACT</name>
<keyword evidence="1 2" id="KW-0238">DNA-binding</keyword>
<proteinExistence type="predicted"/>
<accession>A0A081BQV3</accession>
<evidence type="ECO:0000256" key="2">
    <source>
        <dbReference type="PROSITE-ProRule" id="PRU00335"/>
    </source>
</evidence>
<reference evidence="4 5" key="1">
    <citation type="journal article" date="2015" name="PeerJ">
        <title>First genomic representation of candidate bacterial phylum KSB3 points to enhanced environmental sensing as a trigger of wastewater bulking.</title>
        <authorList>
            <person name="Sekiguchi Y."/>
            <person name="Ohashi A."/>
            <person name="Parks D.H."/>
            <person name="Yamauchi T."/>
            <person name="Tyson G.W."/>
            <person name="Hugenholtz P."/>
        </authorList>
    </citation>
    <scope>NUCLEOTIDE SEQUENCE [LARGE SCALE GENOMIC DNA]</scope>
</reference>
<dbReference type="PROSITE" id="PS50977">
    <property type="entry name" value="HTH_TETR_2"/>
    <property type="match status" value="1"/>
</dbReference>
<dbReference type="InterPro" id="IPR050109">
    <property type="entry name" value="HTH-type_TetR-like_transc_reg"/>
</dbReference>
<dbReference type="Pfam" id="PF00440">
    <property type="entry name" value="TetR_N"/>
    <property type="match status" value="1"/>
</dbReference>
<dbReference type="InterPro" id="IPR054422">
    <property type="entry name" value="TetR-like_HI_0893_C"/>
</dbReference>
<feature type="domain" description="HTH tetR-type" evidence="3">
    <location>
        <begin position="6"/>
        <end position="66"/>
    </location>
</feature>
<dbReference type="PANTHER" id="PTHR30055">
    <property type="entry name" value="HTH-TYPE TRANSCRIPTIONAL REGULATOR RUTR"/>
    <property type="match status" value="1"/>
</dbReference>
<keyword evidence="5" id="KW-1185">Reference proteome</keyword>
<sequence>MKQEQGDKRQALLQAALELFTEYGFHGTPTAKIAQQAGVATGTLFHYFKTKEELINQLYLDIKEEFRERQTEGIVPELPLRVKVRRIWENMIRWFLQNPTKILFFRQFGASPYITALTKEQGMQHFKFVMELFEEGRREEIIKDMPPDMLFAIASGLIETIGMYFLKHPEQFDDERFRDMTFAIYWDCLKR</sequence>
<dbReference type="SUPFAM" id="SSF46689">
    <property type="entry name" value="Homeodomain-like"/>
    <property type="match status" value="1"/>
</dbReference>
<organism evidence="4 5">
    <name type="scientific">Candidatus Moduliflexus flocculans</name>
    <dbReference type="NCBI Taxonomy" id="1499966"/>
    <lineage>
        <taxon>Bacteria</taxon>
        <taxon>Candidatus Moduliflexota</taxon>
        <taxon>Candidatus Moduliflexia</taxon>
        <taxon>Candidatus Moduliflexales</taxon>
        <taxon>Candidatus Moduliflexaceae</taxon>
    </lineage>
</organism>
<dbReference type="InterPro" id="IPR009057">
    <property type="entry name" value="Homeodomain-like_sf"/>
</dbReference>
<dbReference type="Proteomes" id="UP000030700">
    <property type="component" value="Unassembled WGS sequence"/>
</dbReference>
<feature type="DNA-binding region" description="H-T-H motif" evidence="2">
    <location>
        <begin position="29"/>
        <end position="48"/>
    </location>
</feature>
<evidence type="ECO:0000259" key="3">
    <source>
        <dbReference type="PROSITE" id="PS50977"/>
    </source>
</evidence>
<gene>
    <name evidence="4" type="ORF">U14_05058</name>
</gene>
<evidence type="ECO:0000313" key="5">
    <source>
        <dbReference type="Proteomes" id="UP000030700"/>
    </source>
</evidence>
<evidence type="ECO:0000313" key="4">
    <source>
        <dbReference type="EMBL" id="GAK53784.1"/>
    </source>
</evidence>
<dbReference type="PRINTS" id="PR00455">
    <property type="entry name" value="HTHTETR"/>
</dbReference>
<dbReference type="GO" id="GO:0003677">
    <property type="term" value="F:DNA binding"/>
    <property type="evidence" value="ECO:0007669"/>
    <property type="project" value="UniProtKB-UniRule"/>
</dbReference>
<dbReference type="PANTHER" id="PTHR30055:SF222">
    <property type="entry name" value="REGULATORY PROTEIN"/>
    <property type="match status" value="1"/>
</dbReference>
<dbReference type="HOGENOM" id="CLU_069356_12_9_0"/>
<protein>
    <submittedName>
        <fullName evidence="4">Transcription regulator, TetR family</fullName>
    </submittedName>
</protein>
<dbReference type="SUPFAM" id="SSF48498">
    <property type="entry name" value="Tetracyclin repressor-like, C-terminal domain"/>
    <property type="match status" value="1"/>
</dbReference>